<reference evidence="3 4" key="1">
    <citation type="submission" date="2015-12" db="EMBL/GenBank/DDBJ databases">
        <title>Genome sequence of Mucilaginibacter gotjawali.</title>
        <authorList>
            <person name="Lee J.S."/>
            <person name="Lee K.C."/>
            <person name="Kim K.K."/>
            <person name="Lee B.W."/>
        </authorList>
    </citation>
    <scope>NUCLEOTIDE SEQUENCE [LARGE SCALE GENOMIC DNA]</scope>
    <source>
        <strain evidence="3 4">SA3-7</strain>
    </source>
</reference>
<protein>
    <submittedName>
        <fullName evidence="3">Uncharacterized protein</fullName>
    </submittedName>
</protein>
<proteinExistence type="predicted"/>
<dbReference type="EMBL" id="AP017313">
    <property type="protein sequence ID" value="BAU52459.1"/>
    <property type="molecule type" value="Genomic_DNA"/>
</dbReference>
<keyword evidence="4" id="KW-1185">Reference proteome</keyword>
<feature type="domain" description="SusE outer membrane protein" evidence="1">
    <location>
        <begin position="36"/>
        <end position="134"/>
    </location>
</feature>
<dbReference type="PROSITE" id="PS51257">
    <property type="entry name" value="PROKAR_LIPOPROTEIN"/>
    <property type="match status" value="1"/>
</dbReference>
<dbReference type="InterPro" id="IPR025970">
    <property type="entry name" value="SusE"/>
</dbReference>
<dbReference type="Pfam" id="PF16411">
    <property type="entry name" value="SusF_SusE"/>
    <property type="match status" value="1"/>
</dbReference>
<dbReference type="Pfam" id="PF14292">
    <property type="entry name" value="SusE"/>
    <property type="match status" value="1"/>
</dbReference>
<evidence type="ECO:0000259" key="1">
    <source>
        <dbReference type="Pfam" id="PF14292"/>
    </source>
</evidence>
<dbReference type="KEGG" id="mgot:MgSA37_00620"/>
<name>A0A110B0J2_9SPHI</name>
<dbReference type="RefSeq" id="WP_096349783.1">
    <property type="nucleotide sequence ID" value="NZ_AP017313.1"/>
</dbReference>
<organism evidence="3 4">
    <name type="scientific">Mucilaginibacter gotjawali</name>
    <dbReference type="NCBI Taxonomy" id="1550579"/>
    <lineage>
        <taxon>Bacteria</taxon>
        <taxon>Pseudomonadati</taxon>
        <taxon>Bacteroidota</taxon>
        <taxon>Sphingobacteriia</taxon>
        <taxon>Sphingobacteriales</taxon>
        <taxon>Sphingobacteriaceae</taxon>
        <taxon>Mucilaginibacter</taxon>
    </lineage>
</organism>
<dbReference type="CDD" id="cd12956">
    <property type="entry name" value="CBM_SusE-F_like"/>
    <property type="match status" value="1"/>
</dbReference>
<dbReference type="CDD" id="cd12967">
    <property type="entry name" value="CBM_SusE-F_like_u1"/>
    <property type="match status" value="1"/>
</dbReference>
<dbReference type="AlphaFoldDB" id="A0A110B0J2"/>
<evidence type="ECO:0000259" key="2">
    <source>
        <dbReference type="Pfam" id="PF16411"/>
    </source>
</evidence>
<accession>A0A110B0J2</accession>
<dbReference type="Proteomes" id="UP000218263">
    <property type="component" value="Chromosome"/>
</dbReference>
<gene>
    <name evidence="3" type="ORF">MgSA37_00620</name>
</gene>
<evidence type="ECO:0000313" key="3">
    <source>
        <dbReference type="EMBL" id="BAU52459.1"/>
    </source>
</evidence>
<dbReference type="OrthoDB" id="975117at2"/>
<dbReference type="Gene3D" id="2.60.40.3620">
    <property type="match status" value="2"/>
</dbReference>
<feature type="domain" description="Outer membrane protein SusF/SusE-like C-terminal" evidence="2">
    <location>
        <begin position="263"/>
        <end position="352"/>
    </location>
</feature>
<sequence length="363" mass="38908">MKILSKLTLIAIAFTGLACHKEAALTTLAPVSFSGALTTSTNQVILTAATDTTATLLTLKWPAVVYPYKAKVTYTLQADLPADTVGATGWANATQVTVGQDILTKSFKESDLNALALAVGIGANDTAKMVFRVQAYQDRSTFSKGVTVTVSPWKPVVAYSHGWPVLWVPGDYQGWSPSTAPAVAAEVANIYEGYIYEKAGGTFQFKFTSAQDWNHINYGDAGSGTLTTDGSAAGMTLPGAGYYELVCNPATLTWSYTLTTWGIIGDATPGGWSTDTQLTFDPAKQVWTVTCNMLTNASFKFRANNAWAIDFGIDANGHLGYADNPAYPYNGSINNITVPSNGNYTITLDLRDPNNYNFTLKKN</sequence>
<evidence type="ECO:0000313" key="4">
    <source>
        <dbReference type="Proteomes" id="UP000218263"/>
    </source>
</evidence>
<dbReference type="InterPro" id="IPR032187">
    <property type="entry name" value="SusF/SusE-like_C"/>
</dbReference>